<evidence type="ECO:0000313" key="1">
    <source>
        <dbReference type="EMBL" id="QIA08535.1"/>
    </source>
</evidence>
<accession>A0A6C0RFU2</accession>
<dbReference type="KEGG" id="drc:G0Q07_12770"/>
<gene>
    <name evidence="1" type="ORF">G0Q07_12770</name>
</gene>
<sequence>METIIILPKDKAELKFFVELAERLGTKFKTLDEFQDEQLLDRMLENLNTPLVEKENIMDQLHTILNEDQPPYTNED</sequence>
<name>A0A6C0RFU2_9BACT</name>
<dbReference type="AlphaFoldDB" id="A0A6C0RFU2"/>
<dbReference type="EMBL" id="CP048409">
    <property type="protein sequence ID" value="QIA08535.1"/>
    <property type="molecule type" value="Genomic_DNA"/>
</dbReference>
<evidence type="ECO:0000313" key="2">
    <source>
        <dbReference type="Proteomes" id="UP000474630"/>
    </source>
</evidence>
<reference evidence="1 2" key="1">
    <citation type="submission" date="2020-02" db="EMBL/GenBank/DDBJ databases">
        <title>Genome sequencing for Draconibacterium sp. strain M1.</title>
        <authorList>
            <person name="Park S.-J."/>
        </authorList>
    </citation>
    <scope>NUCLEOTIDE SEQUENCE [LARGE SCALE GENOMIC DNA]</scope>
    <source>
        <strain evidence="1 2">M1</strain>
    </source>
</reference>
<organism evidence="1 2">
    <name type="scientific">Draconibacterium halophilum</name>
    <dbReference type="NCBI Taxonomy" id="2706887"/>
    <lineage>
        <taxon>Bacteria</taxon>
        <taxon>Pseudomonadati</taxon>
        <taxon>Bacteroidota</taxon>
        <taxon>Bacteroidia</taxon>
        <taxon>Marinilabiliales</taxon>
        <taxon>Prolixibacteraceae</taxon>
        <taxon>Draconibacterium</taxon>
    </lineage>
</organism>
<protein>
    <submittedName>
        <fullName evidence="1">Uncharacterized protein</fullName>
    </submittedName>
</protein>
<dbReference type="Proteomes" id="UP000474630">
    <property type="component" value="Chromosome"/>
</dbReference>
<dbReference type="RefSeq" id="WP_163346524.1">
    <property type="nucleotide sequence ID" value="NZ_CP048409.1"/>
</dbReference>
<keyword evidence="2" id="KW-1185">Reference proteome</keyword>
<proteinExistence type="predicted"/>